<dbReference type="Pfam" id="PF00717">
    <property type="entry name" value="Peptidase_S24"/>
    <property type="match status" value="1"/>
</dbReference>
<keyword evidence="3" id="KW-1185">Reference proteome</keyword>
<accession>A0A420WVN1</accession>
<dbReference type="InterPro" id="IPR015927">
    <property type="entry name" value="Peptidase_S24_S26A/B/C"/>
</dbReference>
<organism evidence="2 3">
    <name type="scientific">Kushneria sinocarnis</name>
    <dbReference type="NCBI Taxonomy" id="595502"/>
    <lineage>
        <taxon>Bacteria</taxon>
        <taxon>Pseudomonadati</taxon>
        <taxon>Pseudomonadota</taxon>
        <taxon>Gammaproteobacteria</taxon>
        <taxon>Oceanospirillales</taxon>
        <taxon>Halomonadaceae</taxon>
        <taxon>Kushneria</taxon>
    </lineage>
</organism>
<dbReference type="EMBL" id="RBIN01000006">
    <property type="protein sequence ID" value="RKR02620.1"/>
    <property type="molecule type" value="Genomic_DNA"/>
</dbReference>
<dbReference type="PANTHER" id="PTHR33516">
    <property type="entry name" value="LEXA REPRESSOR"/>
    <property type="match status" value="1"/>
</dbReference>
<dbReference type="InterPro" id="IPR036286">
    <property type="entry name" value="LexA/Signal_pep-like_sf"/>
</dbReference>
<dbReference type="InterPro" id="IPR010982">
    <property type="entry name" value="Lambda_DNA-bd_dom_sf"/>
</dbReference>
<name>A0A420WVN1_9GAMM</name>
<dbReference type="PROSITE" id="PS50943">
    <property type="entry name" value="HTH_CROC1"/>
    <property type="match status" value="1"/>
</dbReference>
<dbReference type="CDD" id="cd00093">
    <property type="entry name" value="HTH_XRE"/>
    <property type="match status" value="1"/>
</dbReference>
<protein>
    <submittedName>
        <fullName evidence="2">SOS-response transcriptional repressor LexA</fullName>
    </submittedName>
</protein>
<dbReference type="AlphaFoldDB" id="A0A420WVN1"/>
<dbReference type="Gene3D" id="2.10.109.10">
    <property type="entry name" value="Umud Fragment, subunit A"/>
    <property type="match status" value="1"/>
</dbReference>
<evidence type="ECO:0000313" key="2">
    <source>
        <dbReference type="EMBL" id="RKR02620.1"/>
    </source>
</evidence>
<dbReference type="CDD" id="cd06529">
    <property type="entry name" value="S24_LexA-like"/>
    <property type="match status" value="1"/>
</dbReference>
<feature type="domain" description="HTH cro/C1-type" evidence="1">
    <location>
        <begin position="19"/>
        <end position="67"/>
    </location>
</feature>
<dbReference type="InterPro" id="IPR039418">
    <property type="entry name" value="LexA-like"/>
</dbReference>
<dbReference type="Gene3D" id="1.10.260.40">
    <property type="entry name" value="lambda repressor-like DNA-binding domains"/>
    <property type="match status" value="1"/>
</dbReference>
<comment type="caution">
    <text evidence="2">The sequence shown here is derived from an EMBL/GenBank/DDBJ whole genome shotgun (WGS) entry which is preliminary data.</text>
</comment>
<dbReference type="InterPro" id="IPR050077">
    <property type="entry name" value="LexA_repressor"/>
</dbReference>
<dbReference type="Proteomes" id="UP000281975">
    <property type="component" value="Unassembled WGS sequence"/>
</dbReference>
<dbReference type="SUPFAM" id="SSF51306">
    <property type="entry name" value="LexA/Signal peptidase"/>
    <property type="match status" value="1"/>
</dbReference>
<dbReference type="InterPro" id="IPR001387">
    <property type="entry name" value="Cro/C1-type_HTH"/>
</dbReference>
<evidence type="ECO:0000313" key="3">
    <source>
        <dbReference type="Proteomes" id="UP000281975"/>
    </source>
</evidence>
<dbReference type="Pfam" id="PF01381">
    <property type="entry name" value="HTH_3"/>
    <property type="match status" value="1"/>
</dbReference>
<reference evidence="2 3" key="1">
    <citation type="submission" date="2018-10" db="EMBL/GenBank/DDBJ databases">
        <title>Genomic Encyclopedia of Type Strains, Phase IV (KMG-IV): sequencing the most valuable type-strain genomes for metagenomic binning, comparative biology and taxonomic classification.</title>
        <authorList>
            <person name="Goeker M."/>
        </authorList>
    </citation>
    <scope>NUCLEOTIDE SEQUENCE [LARGE SCALE GENOMIC DNA]</scope>
    <source>
        <strain evidence="2 3">DSM 23229</strain>
    </source>
</reference>
<dbReference type="SUPFAM" id="SSF47413">
    <property type="entry name" value="lambda repressor-like DNA-binding domains"/>
    <property type="match status" value="1"/>
</dbReference>
<evidence type="ECO:0000259" key="1">
    <source>
        <dbReference type="PROSITE" id="PS50943"/>
    </source>
</evidence>
<proteinExistence type="predicted"/>
<gene>
    <name evidence="2" type="ORF">C7446_2338</name>
</gene>
<dbReference type="PANTHER" id="PTHR33516:SF2">
    <property type="entry name" value="LEXA REPRESSOR-RELATED"/>
    <property type="match status" value="1"/>
</dbReference>
<dbReference type="SMART" id="SM00530">
    <property type="entry name" value="HTH_XRE"/>
    <property type="match status" value="1"/>
</dbReference>
<dbReference type="OrthoDB" id="9791537at2"/>
<dbReference type="GO" id="GO:0003677">
    <property type="term" value="F:DNA binding"/>
    <property type="evidence" value="ECO:0007669"/>
    <property type="project" value="InterPro"/>
</dbReference>
<sequence length="245" mass="26602">MQDVEVFKARVKEAIRLAKENGYTQAKIGEEAGVSPQAVGQWSRSGKVSSANLAVLARLAGLTLDWFYHQPRVGEVTTSGPQVGDTYRASPKVGDTVREAGNVQEAPQPIRYHRYPVISRVQAGAWTECVTPYEPGAEPHEEATDYRAQGRAFWLEVQGDSMTAPAGSRPSIPEGTLVLFDTGIEAVPGKLVAAQLDDSNEATFKQLIEDGGRRYLRALNPAYPLIPINGNCRILGVAVEAKTRL</sequence>
<dbReference type="RefSeq" id="WP_121173252.1">
    <property type="nucleotide sequence ID" value="NZ_RBIN01000006.1"/>
</dbReference>